<gene>
    <name evidence="1" type="ORF">SAMN05216184_104214</name>
</gene>
<dbReference type="Proteomes" id="UP000250222">
    <property type="component" value="Unassembled WGS sequence"/>
</dbReference>
<keyword evidence="2" id="KW-1185">Reference proteome</keyword>
<dbReference type="AlphaFoldDB" id="A0A2Y9A829"/>
<organism evidence="1 2">
    <name type="scientific">Georgenia satyanarayanai</name>
    <dbReference type="NCBI Taxonomy" id="860221"/>
    <lineage>
        <taxon>Bacteria</taxon>
        <taxon>Bacillati</taxon>
        <taxon>Actinomycetota</taxon>
        <taxon>Actinomycetes</taxon>
        <taxon>Micrococcales</taxon>
        <taxon>Bogoriellaceae</taxon>
        <taxon>Georgenia</taxon>
    </lineage>
</organism>
<dbReference type="EMBL" id="UETB01000004">
    <property type="protein sequence ID" value="SSA40644.1"/>
    <property type="molecule type" value="Genomic_DNA"/>
</dbReference>
<evidence type="ECO:0000313" key="1">
    <source>
        <dbReference type="EMBL" id="SSA40644.1"/>
    </source>
</evidence>
<proteinExistence type="predicted"/>
<name>A0A2Y9A829_9MICO</name>
<protein>
    <submittedName>
        <fullName evidence="1">Uncharacterized protein</fullName>
    </submittedName>
</protein>
<sequence>MHVVDRVTTKTVEKEHGIEDCVGRVLASPVACTVLLEALVEHLVDKQKMWDPKWARTVGVAVRVGGTLAFARTRTR</sequence>
<reference evidence="1 2" key="1">
    <citation type="submission" date="2016-10" db="EMBL/GenBank/DDBJ databases">
        <authorList>
            <person name="Cai Z."/>
        </authorList>
    </citation>
    <scope>NUCLEOTIDE SEQUENCE [LARGE SCALE GENOMIC DNA]</scope>
    <source>
        <strain evidence="1 2">CGMCC 1.10826</strain>
    </source>
</reference>
<accession>A0A2Y9A829</accession>
<evidence type="ECO:0000313" key="2">
    <source>
        <dbReference type="Proteomes" id="UP000250222"/>
    </source>
</evidence>